<gene>
    <name evidence="2" type="ordered locus">Desku_0171</name>
</gene>
<sequence>MSEAQLQSYYGPTTGMPLPLVERLRQLQGQQVTIYVMHIMRHQVGTLELTGMLHAVGIDYVELHIAGTRNPIRYAFIPIVAIGAVVAGGPLAFSPGPGVYPPYGGL</sequence>
<accession>A0AAU8P806</accession>
<evidence type="ECO:0000313" key="2">
    <source>
        <dbReference type="EMBL" id="AEG13815.1"/>
    </source>
</evidence>
<keyword evidence="1" id="KW-0812">Transmembrane</keyword>
<dbReference type="RefSeq" id="WP_013821330.1">
    <property type="nucleotide sequence ID" value="NC_015573.1"/>
</dbReference>
<evidence type="ECO:0000256" key="1">
    <source>
        <dbReference type="SAM" id="Phobius"/>
    </source>
</evidence>
<reference evidence="3" key="1">
    <citation type="submission" date="2011-05" db="EMBL/GenBank/DDBJ databases">
        <title>Complete sequence of Desulfotomaculum kuznetsovii DSM 6115.</title>
        <authorList>
            <person name="Lucas S."/>
            <person name="Han J."/>
            <person name="Lapidus A."/>
            <person name="Cheng J.-F."/>
            <person name="Goodwin L."/>
            <person name="Pitluck S."/>
            <person name="Peters L."/>
            <person name="Mikhailova N."/>
            <person name="Lu M."/>
            <person name="Saunders E."/>
            <person name="Han C."/>
            <person name="Tapia R."/>
            <person name="Land M."/>
            <person name="Hauser L."/>
            <person name="Kyrpides N."/>
            <person name="Ivanova N."/>
            <person name="Pagani I."/>
            <person name="Nazina T."/>
            <person name="Ivanova A."/>
            <person name="Parshina S."/>
            <person name="Kuever J."/>
            <person name="Muyzer G."/>
            <person name="Plugge C."/>
            <person name="Stams A."/>
            <person name="Woyke T."/>
        </authorList>
    </citation>
    <scope>NUCLEOTIDE SEQUENCE [LARGE SCALE GENOMIC DNA]</scope>
    <source>
        <strain evidence="3">DSM 6115 / VKM B-1805 / 17</strain>
    </source>
</reference>
<dbReference type="EMBL" id="CP002770">
    <property type="protein sequence ID" value="AEG13815.1"/>
    <property type="molecule type" value="Genomic_DNA"/>
</dbReference>
<keyword evidence="3" id="KW-1185">Reference proteome</keyword>
<name>A0AAU8P806_DESK7</name>
<proteinExistence type="predicted"/>
<dbReference type="AlphaFoldDB" id="A0AAU8P806"/>
<evidence type="ECO:0000313" key="3">
    <source>
        <dbReference type="Proteomes" id="UP000009229"/>
    </source>
</evidence>
<feature type="transmembrane region" description="Helical" evidence="1">
    <location>
        <begin position="74"/>
        <end position="93"/>
    </location>
</feature>
<organism evidence="2 3">
    <name type="scientific">Desulfofundulus kuznetsovii (strain DSM 6115 / VKM B-1805 / 17)</name>
    <name type="common">Desulfotomaculum kuznetsovii</name>
    <dbReference type="NCBI Taxonomy" id="760568"/>
    <lineage>
        <taxon>Bacteria</taxon>
        <taxon>Bacillati</taxon>
        <taxon>Bacillota</taxon>
        <taxon>Clostridia</taxon>
        <taxon>Eubacteriales</taxon>
        <taxon>Peptococcaceae</taxon>
        <taxon>Desulfofundulus</taxon>
    </lineage>
</organism>
<keyword evidence="1" id="KW-0472">Membrane</keyword>
<dbReference type="Proteomes" id="UP000009229">
    <property type="component" value="Chromosome"/>
</dbReference>
<protein>
    <submittedName>
        <fullName evidence="2">Uncharacterized protein</fullName>
    </submittedName>
</protein>
<dbReference type="KEGG" id="dku:Desku_0171"/>
<keyword evidence="1" id="KW-1133">Transmembrane helix</keyword>